<dbReference type="Gene3D" id="3.50.50.60">
    <property type="entry name" value="FAD/NAD(P)-binding domain"/>
    <property type="match status" value="1"/>
</dbReference>
<dbReference type="GO" id="GO:0016491">
    <property type="term" value="F:oxidoreductase activity"/>
    <property type="evidence" value="ECO:0007669"/>
    <property type="project" value="UniProtKB-KW"/>
</dbReference>
<keyword evidence="3" id="KW-0560">Oxidoreductase</keyword>
<sequence length="468" mass="52133">MKDPKYKFTVAICGGGIAGLTAALAIAHFSRDHKDILIDIYESSSGFTEIGAGVSMYRRPWEIMKALNLEQPLREIAEIPESDEELRPSFEMRKSDQKEGITFSHPKLPFGIVSLHRAHFLDVLAKNLDLTQTRVHFSKRLVTYSLPRDASSSDPIVLHFQDGTSSKCDILVGADGIHSIVRQSLLTFASSELEQGEADKVRLRNKIEPLWSGTIAYRALIPSEKLRALNPSHRTLYSAVNYGGKDKHIVVFPISQGQQVNVVAFVSQPEKEGSFYDKPWVHDANKDTLYAEYEGWEDEVQQLLQCVDMTSIWAIHALDAIPICSHNRVTLIGDAAHAMTPHLGSGAGVAIEDAYVLGAFLASPMTTISSLPGVLRLYQSIRLPKGNEVQHRSRIQGKIYEQSFHYIPKSKEANLDSSTIDANDTIFFDIKESLEASGKIVEENRKWVGRPGVDEELKHALELLQTTL</sequence>
<keyword evidence="2" id="KW-0274">FAD</keyword>
<proteinExistence type="predicted"/>
<gene>
    <name evidence="5" type="ORF">PNOK_0478300</name>
</gene>
<dbReference type="SUPFAM" id="SSF51905">
    <property type="entry name" value="FAD/NAD(P)-binding domain"/>
    <property type="match status" value="1"/>
</dbReference>
<dbReference type="STRING" id="2282107.A0A286UJZ9"/>
<dbReference type="PRINTS" id="PR00420">
    <property type="entry name" value="RNGMNOXGNASE"/>
</dbReference>
<dbReference type="OrthoDB" id="417877at2759"/>
<dbReference type="EMBL" id="NBII01000004">
    <property type="protein sequence ID" value="PAV19849.1"/>
    <property type="molecule type" value="Genomic_DNA"/>
</dbReference>
<organism evidence="5 6">
    <name type="scientific">Pyrrhoderma noxium</name>
    <dbReference type="NCBI Taxonomy" id="2282107"/>
    <lineage>
        <taxon>Eukaryota</taxon>
        <taxon>Fungi</taxon>
        <taxon>Dikarya</taxon>
        <taxon>Basidiomycota</taxon>
        <taxon>Agaricomycotina</taxon>
        <taxon>Agaricomycetes</taxon>
        <taxon>Hymenochaetales</taxon>
        <taxon>Hymenochaetaceae</taxon>
        <taxon>Pyrrhoderma</taxon>
    </lineage>
</organism>
<reference evidence="5 6" key="1">
    <citation type="journal article" date="2017" name="Mol. Ecol.">
        <title>Comparative and population genomic landscape of Phellinus noxius: A hypervariable fungus causing root rot in trees.</title>
        <authorList>
            <person name="Chung C.L."/>
            <person name="Lee T.J."/>
            <person name="Akiba M."/>
            <person name="Lee H.H."/>
            <person name="Kuo T.H."/>
            <person name="Liu D."/>
            <person name="Ke H.M."/>
            <person name="Yokoi T."/>
            <person name="Roa M.B."/>
            <person name="Lu M.J."/>
            <person name="Chang Y.Y."/>
            <person name="Ann P.J."/>
            <person name="Tsai J.N."/>
            <person name="Chen C.Y."/>
            <person name="Tzean S.S."/>
            <person name="Ota Y."/>
            <person name="Hattori T."/>
            <person name="Sahashi N."/>
            <person name="Liou R.F."/>
            <person name="Kikuchi T."/>
            <person name="Tsai I.J."/>
        </authorList>
    </citation>
    <scope>NUCLEOTIDE SEQUENCE [LARGE SCALE GENOMIC DNA]</scope>
    <source>
        <strain evidence="5 6">FFPRI411160</strain>
    </source>
</reference>
<dbReference type="InterPro" id="IPR002938">
    <property type="entry name" value="FAD-bd"/>
</dbReference>
<evidence type="ECO:0000313" key="5">
    <source>
        <dbReference type="EMBL" id="PAV19849.1"/>
    </source>
</evidence>
<protein>
    <submittedName>
        <fullName evidence="5">FAD NAD(P)-binding domain-containing</fullName>
    </submittedName>
</protein>
<dbReference type="InterPro" id="IPR051104">
    <property type="entry name" value="FAD_monoxygenase"/>
</dbReference>
<dbReference type="Proteomes" id="UP000217199">
    <property type="component" value="Unassembled WGS sequence"/>
</dbReference>
<dbReference type="PANTHER" id="PTHR46720:SF3">
    <property type="entry name" value="FAD-BINDING DOMAIN-CONTAINING PROTEIN-RELATED"/>
    <property type="match status" value="1"/>
</dbReference>
<evidence type="ECO:0000256" key="3">
    <source>
        <dbReference type="ARBA" id="ARBA00023002"/>
    </source>
</evidence>
<evidence type="ECO:0000313" key="6">
    <source>
        <dbReference type="Proteomes" id="UP000217199"/>
    </source>
</evidence>
<dbReference type="InterPro" id="IPR036188">
    <property type="entry name" value="FAD/NAD-bd_sf"/>
</dbReference>
<dbReference type="InParanoid" id="A0A286UJZ9"/>
<keyword evidence="6" id="KW-1185">Reference proteome</keyword>
<dbReference type="GO" id="GO:0044550">
    <property type="term" value="P:secondary metabolite biosynthetic process"/>
    <property type="evidence" value="ECO:0007669"/>
    <property type="project" value="TreeGrafter"/>
</dbReference>
<keyword evidence="1" id="KW-0285">Flavoprotein</keyword>
<dbReference type="GO" id="GO:0071949">
    <property type="term" value="F:FAD binding"/>
    <property type="evidence" value="ECO:0007669"/>
    <property type="project" value="InterPro"/>
</dbReference>
<evidence type="ECO:0000259" key="4">
    <source>
        <dbReference type="Pfam" id="PF01494"/>
    </source>
</evidence>
<evidence type="ECO:0000256" key="2">
    <source>
        <dbReference type="ARBA" id="ARBA00022827"/>
    </source>
</evidence>
<comment type="caution">
    <text evidence="5">The sequence shown here is derived from an EMBL/GenBank/DDBJ whole genome shotgun (WGS) entry which is preliminary data.</text>
</comment>
<name>A0A286UJZ9_9AGAM</name>
<feature type="domain" description="FAD-binding" evidence="4">
    <location>
        <begin position="8"/>
        <end position="390"/>
    </location>
</feature>
<dbReference type="Pfam" id="PF01494">
    <property type="entry name" value="FAD_binding_3"/>
    <property type="match status" value="1"/>
</dbReference>
<dbReference type="AlphaFoldDB" id="A0A286UJZ9"/>
<dbReference type="SUPFAM" id="SSF54373">
    <property type="entry name" value="FAD-linked reductases, C-terminal domain"/>
    <property type="match status" value="1"/>
</dbReference>
<dbReference type="PANTHER" id="PTHR46720">
    <property type="entry name" value="HYDROXYLASE, PUTATIVE (AFU_ORTHOLOGUE AFUA_3G01460)-RELATED"/>
    <property type="match status" value="1"/>
</dbReference>
<evidence type="ECO:0000256" key="1">
    <source>
        <dbReference type="ARBA" id="ARBA00022630"/>
    </source>
</evidence>
<accession>A0A286UJZ9</accession>